<reference evidence="2 3" key="1">
    <citation type="submission" date="2019-01" db="EMBL/GenBank/DDBJ databases">
        <authorList>
            <person name="Ferrante I. M."/>
        </authorList>
    </citation>
    <scope>NUCLEOTIDE SEQUENCE [LARGE SCALE GENOMIC DNA]</scope>
    <source>
        <strain evidence="2 3">B856</strain>
    </source>
</reference>
<organism evidence="2 3">
    <name type="scientific">Pseudo-nitzschia multistriata</name>
    <dbReference type="NCBI Taxonomy" id="183589"/>
    <lineage>
        <taxon>Eukaryota</taxon>
        <taxon>Sar</taxon>
        <taxon>Stramenopiles</taxon>
        <taxon>Ochrophyta</taxon>
        <taxon>Bacillariophyta</taxon>
        <taxon>Bacillariophyceae</taxon>
        <taxon>Bacillariophycidae</taxon>
        <taxon>Bacillariales</taxon>
        <taxon>Bacillariaceae</taxon>
        <taxon>Pseudo-nitzschia</taxon>
    </lineage>
</organism>
<name>A0A448ZL39_9STRA</name>
<accession>A0A448ZL39</accession>
<evidence type="ECO:0000256" key="1">
    <source>
        <dbReference type="SAM" id="SignalP"/>
    </source>
</evidence>
<dbReference type="OrthoDB" id="46705at2759"/>
<protein>
    <recommendedName>
        <fullName evidence="4">DUF4174 domain-containing protein</fullName>
    </recommendedName>
</protein>
<evidence type="ECO:0000313" key="3">
    <source>
        <dbReference type="Proteomes" id="UP000291116"/>
    </source>
</evidence>
<evidence type="ECO:0008006" key="4">
    <source>
        <dbReference type="Google" id="ProtNLM"/>
    </source>
</evidence>
<sequence length="295" mass="31633">MRRLLSCLFLRRSILAWLIIFYSANERCYSFQYPARQNLRHQHQHSNPHQTRHLRAVSPMKSPGDLLPSDTTVFERRIFLSNIISGAASGVGAGAMSSLLLTGRAPVASAATTDVIAPGTIKVTPIAHTFITSSSMPKPIRENDATRLFTNARVVYIFEGENQESSGSLLQDVVDLTKTRKAERGAGVTPGEVQLLLLQSKGKPVGSELANQVAGKARAMPDGDVLLVGPISSGGTAADGKILADTAAALDTFVGCRREKGVVSVLLNGPKENLKLVESGFPASDLLWYGLPSKN</sequence>
<dbReference type="AlphaFoldDB" id="A0A448ZL39"/>
<keyword evidence="1" id="KW-0732">Signal</keyword>
<proteinExistence type="predicted"/>
<feature type="signal peptide" evidence="1">
    <location>
        <begin position="1"/>
        <end position="30"/>
    </location>
</feature>
<evidence type="ECO:0000313" key="2">
    <source>
        <dbReference type="EMBL" id="VEU42759.1"/>
    </source>
</evidence>
<dbReference type="EMBL" id="CAACVS010000472">
    <property type="protein sequence ID" value="VEU42759.1"/>
    <property type="molecule type" value="Genomic_DNA"/>
</dbReference>
<feature type="chain" id="PRO_5019539390" description="DUF4174 domain-containing protein" evidence="1">
    <location>
        <begin position="31"/>
        <end position="295"/>
    </location>
</feature>
<keyword evidence="3" id="KW-1185">Reference proteome</keyword>
<dbReference type="Proteomes" id="UP000291116">
    <property type="component" value="Unassembled WGS sequence"/>
</dbReference>
<gene>
    <name evidence="2" type="ORF">PSNMU_V1.4_AUG-EV-PASAV3_0097410</name>
</gene>